<evidence type="ECO:0000256" key="2">
    <source>
        <dbReference type="SAM" id="SignalP"/>
    </source>
</evidence>
<dbReference type="AlphaFoldDB" id="A0ABD0XCN3"/>
<accession>A0ABD0XCN3</accession>
<feature type="signal peptide" evidence="2">
    <location>
        <begin position="1"/>
        <end position="28"/>
    </location>
</feature>
<keyword evidence="4" id="KW-1185">Reference proteome</keyword>
<proteinExistence type="predicted"/>
<feature type="chain" id="PRO_5044875139" description="Interleukin-7" evidence="2">
    <location>
        <begin position="29"/>
        <end position="181"/>
    </location>
</feature>
<keyword evidence="2" id="KW-0732">Signal</keyword>
<name>A0ABD0XCN3_UMBPY</name>
<evidence type="ECO:0000313" key="4">
    <source>
        <dbReference type="Proteomes" id="UP001557470"/>
    </source>
</evidence>
<evidence type="ECO:0008006" key="5">
    <source>
        <dbReference type="Google" id="ProtNLM"/>
    </source>
</evidence>
<evidence type="ECO:0000313" key="3">
    <source>
        <dbReference type="EMBL" id="KAL1006624.1"/>
    </source>
</evidence>
<feature type="compositionally biased region" description="Polar residues" evidence="1">
    <location>
        <begin position="108"/>
        <end position="118"/>
    </location>
</feature>
<dbReference type="Proteomes" id="UP001557470">
    <property type="component" value="Unassembled WGS sequence"/>
</dbReference>
<sequence>MYGKRNHVARHLLGISVLSVMLLPLASSERITKVSEISMDFTNIIFPLLQHHENLITQSLTVNISCKRKEIPECEKDKEIQSICNMIRSHHKLIKLYELQDLISSSLDCPQKQRTNPTPGRVGGGESRGTVEGQGQRDYTGVDNKKRHQPEKKKKNGRRKRCKLKVFLEGLKLCYMSLTAD</sequence>
<feature type="compositionally biased region" description="Basic residues" evidence="1">
    <location>
        <begin position="145"/>
        <end position="158"/>
    </location>
</feature>
<organism evidence="3 4">
    <name type="scientific">Umbra pygmaea</name>
    <name type="common">Eastern mudminnow</name>
    <dbReference type="NCBI Taxonomy" id="75934"/>
    <lineage>
        <taxon>Eukaryota</taxon>
        <taxon>Metazoa</taxon>
        <taxon>Chordata</taxon>
        <taxon>Craniata</taxon>
        <taxon>Vertebrata</taxon>
        <taxon>Euteleostomi</taxon>
        <taxon>Actinopterygii</taxon>
        <taxon>Neopterygii</taxon>
        <taxon>Teleostei</taxon>
        <taxon>Protacanthopterygii</taxon>
        <taxon>Esociformes</taxon>
        <taxon>Umbridae</taxon>
        <taxon>Umbra</taxon>
    </lineage>
</organism>
<reference evidence="3 4" key="1">
    <citation type="submission" date="2024-06" db="EMBL/GenBank/DDBJ databases">
        <authorList>
            <person name="Pan Q."/>
            <person name="Wen M."/>
            <person name="Jouanno E."/>
            <person name="Zahm M."/>
            <person name="Klopp C."/>
            <person name="Cabau C."/>
            <person name="Louis A."/>
            <person name="Berthelot C."/>
            <person name="Parey E."/>
            <person name="Roest Crollius H."/>
            <person name="Montfort J."/>
            <person name="Robinson-Rechavi M."/>
            <person name="Bouchez O."/>
            <person name="Lampietro C."/>
            <person name="Lopez Roques C."/>
            <person name="Donnadieu C."/>
            <person name="Postlethwait J."/>
            <person name="Bobe J."/>
            <person name="Verreycken H."/>
            <person name="Guiguen Y."/>
        </authorList>
    </citation>
    <scope>NUCLEOTIDE SEQUENCE [LARGE SCALE GENOMIC DNA]</scope>
    <source>
        <strain evidence="3">Up_M1</strain>
        <tissue evidence="3">Testis</tissue>
    </source>
</reference>
<comment type="caution">
    <text evidence="3">The sequence shown here is derived from an EMBL/GenBank/DDBJ whole genome shotgun (WGS) entry which is preliminary data.</text>
</comment>
<evidence type="ECO:0000256" key="1">
    <source>
        <dbReference type="SAM" id="MobiDB-lite"/>
    </source>
</evidence>
<dbReference type="EMBL" id="JAGEUA010000002">
    <property type="protein sequence ID" value="KAL1006624.1"/>
    <property type="molecule type" value="Genomic_DNA"/>
</dbReference>
<protein>
    <recommendedName>
        <fullName evidence="5">Interleukin-7</fullName>
    </recommendedName>
</protein>
<feature type="region of interest" description="Disordered" evidence="1">
    <location>
        <begin position="108"/>
        <end position="158"/>
    </location>
</feature>
<gene>
    <name evidence="3" type="ORF">UPYG_G00074620</name>
</gene>